<dbReference type="EMBL" id="CAJNOM010000309">
    <property type="protein sequence ID" value="CAF1343821.1"/>
    <property type="molecule type" value="Genomic_DNA"/>
</dbReference>
<organism evidence="7 10">
    <name type="scientific">Adineta steineri</name>
    <dbReference type="NCBI Taxonomy" id="433720"/>
    <lineage>
        <taxon>Eukaryota</taxon>
        <taxon>Metazoa</taxon>
        <taxon>Spiralia</taxon>
        <taxon>Gnathifera</taxon>
        <taxon>Rotifera</taxon>
        <taxon>Eurotatoria</taxon>
        <taxon>Bdelloidea</taxon>
        <taxon>Adinetida</taxon>
        <taxon>Adinetidae</taxon>
        <taxon>Adineta</taxon>
    </lineage>
</organism>
<dbReference type="EMBL" id="CAJNOI010000097">
    <property type="protein sequence ID" value="CAF1053265.1"/>
    <property type="molecule type" value="Genomic_DNA"/>
</dbReference>
<evidence type="ECO:0000256" key="4">
    <source>
        <dbReference type="ARBA" id="ARBA00022753"/>
    </source>
</evidence>
<evidence type="ECO:0000313" key="10">
    <source>
        <dbReference type="Proteomes" id="UP000663877"/>
    </source>
</evidence>
<sequence length="555" mass="64725">MGDEYWGTSSVTKKVNQQKIFDIDGTNTLDRFKNRSDPLIEQILDSSRSTQVVNTTGVKSARFRPSETTTTSAAPIINNPPKSTATKIIPDTQPKITIPASQVSRPFDQPTEFGQKVEQTFNLTNSNVFHGSLSSLNDLPDSYYHRESGDDKYDHDDTVSLQNLPEYNPDSPKLKLRKKYAARFGRPQAATSSNDFHSNLHWQPNAEDYPDQTIKDRSTQYDKEMEMRCKDLLENKTVKLDDIREYDKKVSLLRKAVSFNTPSVTVPVMIFLENSLSRPLFYELIKQHPSAVRNYINMAKLRLENDYYIAMLKQFGRHEDVAMLRLRQVSQTSDIQTKMAILDQAMTELGSHPWWHLQVVEQRLLLTKQRELQTSQNNRTVLETYKTLYETDFRRQKQSRMTDKITNDRSKEFETTFHMSPELIMCGKLSVIMHCDLRTHYDDFIHQAIHQGIFGKKYIIAPEYLADMVHNWVQYTGEGQDKASEKTERFLTMIPDPNKRIYFAEKFLNYDVAIDTIVNILRDRVQLEILRRRMPHDHPSYNRATTLLENTKWRN</sequence>
<dbReference type="Proteomes" id="UP000663877">
    <property type="component" value="Unassembled WGS sequence"/>
</dbReference>
<dbReference type="AlphaFoldDB" id="A0A814KMA7"/>
<comment type="subcellular location">
    <subcellularLocation>
        <location evidence="2">Cytoplasmic vesicle</location>
    </subcellularLocation>
    <subcellularLocation>
        <location evidence="1">Early endosome</location>
    </subcellularLocation>
    <subcellularLocation>
        <location evidence="3">Late endosome</location>
    </subcellularLocation>
</comment>
<dbReference type="GO" id="GO:0005770">
    <property type="term" value="C:late endosome"/>
    <property type="evidence" value="ECO:0007669"/>
    <property type="project" value="UniProtKB-SubCell"/>
</dbReference>
<evidence type="ECO:0000256" key="6">
    <source>
        <dbReference type="SAM" id="MobiDB-lite"/>
    </source>
</evidence>
<reference evidence="7" key="1">
    <citation type="submission" date="2021-02" db="EMBL/GenBank/DDBJ databases">
        <authorList>
            <person name="Nowell W R."/>
        </authorList>
    </citation>
    <scope>NUCLEOTIDE SEQUENCE</scope>
</reference>
<dbReference type="GO" id="GO:0005769">
    <property type="term" value="C:early endosome"/>
    <property type="evidence" value="ECO:0007669"/>
    <property type="project" value="UniProtKB-SubCell"/>
</dbReference>
<comment type="caution">
    <text evidence="7">The sequence shown here is derived from an EMBL/GenBank/DDBJ whole genome shotgun (WGS) entry which is preliminary data.</text>
</comment>
<keyword evidence="9" id="KW-1185">Reference proteome</keyword>
<name>A0A814KMA7_9BILA</name>
<dbReference type="PANTHER" id="PTHR13364">
    <property type="entry name" value="DEFECTIVE SPERMATOGENESIS PROTEIN 39"/>
    <property type="match status" value="1"/>
</dbReference>
<evidence type="ECO:0000313" key="7">
    <source>
        <dbReference type="EMBL" id="CAF1053265.1"/>
    </source>
</evidence>
<evidence type="ECO:0000313" key="8">
    <source>
        <dbReference type="EMBL" id="CAF1343821.1"/>
    </source>
</evidence>
<gene>
    <name evidence="7" type="ORF">BJG266_LOCUS18738</name>
    <name evidence="8" type="ORF">QVE165_LOCUS33591</name>
</gene>
<feature type="region of interest" description="Disordered" evidence="6">
    <location>
        <begin position="141"/>
        <end position="172"/>
    </location>
</feature>
<keyword evidence="5" id="KW-0968">Cytoplasmic vesicle</keyword>
<dbReference type="Proteomes" id="UP000663832">
    <property type="component" value="Unassembled WGS sequence"/>
</dbReference>
<dbReference type="GO" id="GO:0006886">
    <property type="term" value="P:intracellular protein transport"/>
    <property type="evidence" value="ECO:0007669"/>
    <property type="project" value="TreeGrafter"/>
</dbReference>
<dbReference type="OrthoDB" id="9977282at2759"/>
<feature type="compositionally biased region" description="Basic and acidic residues" evidence="6">
    <location>
        <begin position="143"/>
        <end position="158"/>
    </location>
</feature>
<evidence type="ECO:0000256" key="1">
    <source>
        <dbReference type="ARBA" id="ARBA00004412"/>
    </source>
</evidence>
<evidence type="ECO:0000256" key="5">
    <source>
        <dbReference type="ARBA" id="ARBA00023329"/>
    </source>
</evidence>
<dbReference type="PANTHER" id="PTHR13364:SF6">
    <property type="entry name" value="SPERMATOGENESIS-DEFECTIVE PROTEIN 39 HOMOLOG"/>
    <property type="match status" value="1"/>
</dbReference>
<evidence type="ECO:0000256" key="3">
    <source>
        <dbReference type="ARBA" id="ARBA00004603"/>
    </source>
</evidence>
<dbReference type="InterPro" id="IPR040057">
    <property type="entry name" value="Spe-39"/>
</dbReference>
<accession>A0A814KMA7</accession>
<evidence type="ECO:0000256" key="2">
    <source>
        <dbReference type="ARBA" id="ARBA00004541"/>
    </source>
</evidence>
<protein>
    <submittedName>
        <fullName evidence="7">Uncharacterized protein</fullName>
    </submittedName>
</protein>
<keyword evidence="4" id="KW-0967">Endosome</keyword>
<evidence type="ECO:0000313" key="9">
    <source>
        <dbReference type="Proteomes" id="UP000663832"/>
    </source>
</evidence>
<proteinExistence type="predicted"/>
<dbReference type="GO" id="GO:0007034">
    <property type="term" value="P:vacuolar transport"/>
    <property type="evidence" value="ECO:0007669"/>
    <property type="project" value="TreeGrafter"/>
</dbReference>